<dbReference type="InterPro" id="IPR011009">
    <property type="entry name" value="Kinase-like_dom_sf"/>
</dbReference>
<dbReference type="STRING" id="59895.A0A118K4T7"/>
<dbReference type="SUPFAM" id="SSF56112">
    <property type="entry name" value="Protein kinase-like (PK-like)"/>
    <property type="match status" value="1"/>
</dbReference>
<dbReference type="Gene3D" id="1.10.510.10">
    <property type="entry name" value="Transferase(Phosphotransferase) domain 1"/>
    <property type="match status" value="1"/>
</dbReference>
<keyword evidence="8" id="KW-1185">Reference proteome</keyword>
<dbReference type="Gramene" id="KVI08025">
    <property type="protein sequence ID" value="KVI08025"/>
    <property type="gene ID" value="Ccrd_013611"/>
</dbReference>
<dbReference type="AlphaFoldDB" id="A0A118K4T7"/>
<organism evidence="7 8">
    <name type="scientific">Cynara cardunculus var. scolymus</name>
    <name type="common">Globe artichoke</name>
    <name type="synonym">Cynara scolymus</name>
    <dbReference type="NCBI Taxonomy" id="59895"/>
    <lineage>
        <taxon>Eukaryota</taxon>
        <taxon>Viridiplantae</taxon>
        <taxon>Streptophyta</taxon>
        <taxon>Embryophyta</taxon>
        <taxon>Tracheophyta</taxon>
        <taxon>Spermatophyta</taxon>
        <taxon>Magnoliopsida</taxon>
        <taxon>eudicotyledons</taxon>
        <taxon>Gunneridae</taxon>
        <taxon>Pentapetalae</taxon>
        <taxon>asterids</taxon>
        <taxon>campanulids</taxon>
        <taxon>Asterales</taxon>
        <taxon>Asteraceae</taxon>
        <taxon>Carduoideae</taxon>
        <taxon>Cardueae</taxon>
        <taxon>Carduinae</taxon>
        <taxon>Cynara</taxon>
    </lineage>
</organism>
<gene>
    <name evidence="7" type="ORF">Ccrd_013611</name>
</gene>
<comment type="caution">
    <text evidence="7">The sequence shown here is derived from an EMBL/GenBank/DDBJ whole genome shotgun (WGS) entry which is preliminary data.</text>
</comment>
<proteinExistence type="predicted"/>
<evidence type="ECO:0000313" key="7">
    <source>
        <dbReference type="EMBL" id="KVI08025.1"/>
    </source>
</evidence>
<evidence type="ECO:0000256" key="1">
    <source>
        <dbReference type="ARBA" id="ARBA00022527"/>
    </source>
</evidence>
<dbReference type="GO" id="GO:0005524">
    <property type="term" value="F:ATP binding"/>
    <property type="evidence" value="ECO:0007669"/>
    <property type="project" value="UniProtKB-KW"/>
</dbReference>
<evidence type="ECO:0000256" key="4">
    <source>
        <dbReference type="ARBA" id="ARBA00022777"/>
    </source>
</evidence>
<reference evidence="7 8" key="1">
    <citation type="journal article" date="2016" name="Sci. Rep.">
        <title>The genome sequence of the outbreeding globe artichoke constructed de novo incorporating a phase-aware low-pass sequencing strategy of F1 progeny.</title>
        <authorList>
            <person name="Scaglione D."/>
            <person name="Reyes-Chin-Wo S."/>
            <person name="Acquadro A."/>
            <person name="Froenicke L."/>
            <person name="Portis E."/>
            <person name="Beitel C."/>
            <person name="Tirone M."/>
            <person name="Mauro R."/>
            <person name="Lo Monaco A."/>
            <person name="Mauromicale G."/>
            <person name="Faccioli P."/>
            <person name="Cattivelli L."/>
            <person name="Rieseberg L."/>
            <person name="Michelmore R."/>
            <person name="Lanteri S."/>
        </authorList>
    </citation>
    <scope>NUCLEOTIDE SEQUENCE [LARGE SCALE GENOMIC DNA]</scope>
    <source>
        <strain evidence="7">2C</strain>
    </source>
</reference>
<dbReference type="GO" id="GO:0004674">
    <property type="term" value="F:protein serine/threonine kinase activity"/>
    <property type="evidence" value="ECO:0007669"/>
    <property type="project" value="UniProtKB-KW"/>
</dbReference>
<evidence type="ECO:0000313" key="8">
    <source>
        <dbReference type="Proteomes" id="UP000243975"/>
    </source>
</evidence>
<keyword evidence="1" id="KW-0723">Serine/threonine-protein kinase</keyword>
<evidence type="ECO:0000256" key="3">
    <source>
        <dbReference type="ARBA" id="ARBA00022741"/>
    </source>
</evidence>
<dbReference type="InterPro" id="IPR000719">
    <property type="entry name" value="Prot_kinase_dom"/>
</dbReference>
<dbReference type="Proteomes" id="UP000243975">
    <property type="component" value="Unassembled WGS sequence"/>
</dbReference>
<keyword evidence="2" id="KW-0808">Transferase</keyword>
<evidence type="ECO:0000256" key="5">
    <source>
        <dbReference type="ARBA" id="ARBA00022840"/>
    </source>
</evidence>
<feature type="domain" description="Protein kinase" evidence="6">
    <location>
        <begin position="1"/>
        <end position="117"/>
    </location>
</feature>
<protein>
    <recommendedName>
        <fullName evidence="6">Protein kinase domain-containing protein</fullName>
    </recommendedName>
</protein>
<evidence type="ECO:0000256" key="2">
    <source>
        <dbReference type="ARBA" id="ARBA00022679"/>
    </source>
</evidence>
<name>A0A118K4T7_CYNCS</name>
<sequence length="117" mass="12921">MILSGLKYIHSANVLHRNLNPSNLLLNANCDLKVCDFGLARVISETDFMTEYVVTRWYRAPELLLNSFGYTAAIDVWYLAVGPRWIASNGSAGALTNTREFLSGVICSFPGLHIKAA</sequence>
<dbReference type="Pfam" id="PF00069">
    <property type="entry name" value="Pkinase"/>
    <property type="match status" value="1"/>
</dbReference>
<accession>A0A118K4T7</accession>
<dbReference type="PROSITE" id="PS50011">
    <property type="entry name" value="PROTEIN_KINASE_DOM"/>
    <property type="match status" value="1"/>
</dbReference>
<dbReference type="InterPro" id="IPR050117">
    <property type="entry name" value="MAPK"/>
</dbReference>
<dbReference type="PANTHER" id="PTHR24055">
    <property type="entry name" value="MITOGEN-ACTIVATED PROTEIN KINASE"/>
    <property type="match status" value="1"/>
</dbReference>
<keyword evidence="5" id="KW-0067">ATP-binding</keyword>
<dbReference type="OMA" id="PRWIASN"/>
<dbReference type="EMBL" id="LEKV01001389">
    <property type="protein sequence ID" value="KVI08025.1"/>
    <property type="molecule type" value="Genomic_DNA"/>
</dbReference>
<keyword evidence="3" id="KW-0547">Nucleotide-binding</keyword>
<evidence type="ECO:0000259" key="6">
    <source>
        <dbReference type="PROSITE" id="PS50011"/>
    </source>
</evidence>
<keyword evidence="4" id="KW-0418">Kinase</keyword>
<dbReference type="FunFam" id="1.10.510.10:FF:000624">
    <property type="entry name" value="Mitogen-activated protein kinase"/>
    <property type="match status" value="1"/>
</dbReference>